<comment type="subcellular location">
    <subcellularLocation>
        <location evidence="1">Cell membrane</location>
    </subcellularLocation>
</comment>
<feature type="transmembrane region" description="Helical" evidence="7">
    <location>
        <begin position="163"/>
        <end position="186"/>
    </location>
</feature>
<sequence length="279" mass="31073">MKKKAKARRWIQIAFFVVAALIAVNHTLAESGTAIPFVAEASLHAVCPFGGVVTLYNLATTGTFVQKIHESSLVLMLIVFGAAILVGPIFCGWICPFGTFQEWLGKLGRKIFKKKYNKFIPYKYDKYLRFLRYLVLIWAVVMTAWSGKIIFADFDPYYALFQFWTGEVAVTGFIALFLVVLLSLFVERPFCKYACPYGAVLGLFNFIRIFALRRNADTCISCSACDNACPMNIPVSRKGKIMNHQCISCFECTSTDGVCPVSGTLEFNTSALKGGSDEN</sequence>
<evidence type="ECO:0000256" key="7">
    <source>
        <dbReference type="SAM" id="Phobius"/>
    </source>
</evidence>
<feature type="transmembrane region" description="Helical" evidence="7">
    <location>
        <begin position="193"/>
        <end position="212"/>
    </location>
</feature>
<dbReference type="GO" id="GO:0046872">
    <property type="term" value="F:metal ion binding"/>
    <property type="evidence" value="ECO:0007669"/>
    <property type="project" value="UniProtKB-KW"/>
</dbReference>
<evidence type="ECO:0000256" key="1">
    <source>
        <dbReference type="ARBA" id="ARBA00004236"/>
    </source>
</evidence>
<dbReference type="Proteomes" id="UP000587760">
    <property type="component" value="Unassembled WGS sequence"/>
</dbReference>
<feature type="signal peptide" evidence="8">
    <location>
        <begin position="1"/>
        <end position="29"/>
    </location>
</feature>
<dbReference type="GO" id="GO:0051536">
    <property type="term" value="F:iron-sulfur cluster binding"/>
    <property type="evidence" value="ECO:0007669"/>
    <property type="project" value="UniProtKB-KW"/>
</dbReference>
<dbReference type="EMBL" id="JACHGJ010000004">
    <property type="protein sequence ID" value="MBB6480869.1"/>
    <property type="molecule type" value="Genomic_DNA"/>
</dbReference>
<keyword evidence="2" id="KW-1003">Cell membrane</keyword>
<proteinExistence type="predicted"/>
<feature type="transmembrane region" description="Helical" evidence="7">
    <location>
        <begin position="73"/>
        <end position="100"/>
    </location>
</feature>
<keyword evidence="5" id="KW-0411">Iron-sulfur</keyword>
<reference evidence="10 11" key="1">
    <citation type="submission" date="2020-08" db="EMBL/GenBank/DDBJ databases">
        <title>Genomic Encyclopedia of Type Strains, Phase IV (KMG-IV): sequencing the most valuable type-strain genomes for metagenomic binning, comparative biology and taxonomic classification.</title>
        <authorList>
            <person name="Goeker M."/>
        </authorList>
    </citation>
    <scope>NUCLEOTIDE SEQUENCE [LARGE SCALE GENOMIC DNA]</scope>
    <source>
        <strain evidence="10 11">DSM 2461</strain>
    </source>
</reference>
<evidence type="ECO:0000256" key="8">
    <source>
        <dbReference type="SAM" id="SignalP"/>
    </source>
</evidence>
<keyword evidence="6 7" id="KW-0472">Membrane</keyword>
<dbReference type="InterPro" id="IPR052378">
    <property type="entry name" value="NosR_regulator"/>
</dbReference>
<dbReference type="GO" id="GO:0005886">
    <property type="term" value="C:plasma membrane"/>
    <property type="evidence" value="ECO:0007669"/>
    <property type="project" value="UniProtKB-SubCell"/>
</dbReference>
<feature type="transmembrane region" description="Helical" evidence="7">
    <location>
        <begin position="130"/>
        <end position="151"/>
    </location>
</feature>
<dbReference type="PROSITE" id="PS00198">
    <property type="entry name" value="4FE4S_FER_1"/>
    <property type="match status" value="1"/>
</dbReference>
<keyword evidence="7" id="KW-0812">Transmembrane</keyword>
<dbReference type="PROSITE" id="PS51379">
    <property type="entry name" value="4FE4S_FER_2"/>
    <property type="match status" value="1"/>
</dbReference>
<evidence type="ECO:0000256" key="6">
    <source>
        <dbReference type="ARBA" id="ARBA00023136"/>
    </source>
</evidence>
<evidence type="ECO:0000313" key="11">
    <source>
        <dbReference type="Proteomes" id="UP000587760"/>
    </source>
</evidence>
<comment type="caution">
    <text evidence="10">The sequence shown here is derived from an EMBL/GenBank/DDBJ whole genome shotgun (WGS) entry which is preliminary data.</text>
</comment>
<protein>
    <submittedName>
        <fullName evidence="10">Polyferredoxin</fullName>
    </submittedName>
</protein>
<dbReference type="SUPFAM" id="SSF54862">
    <property type="entry name" value="4Fe-4S ferredoxins"/>
    <property type="match status" value="1"/>
</dbReference>
<evidence type="ECO:0000256" key="3">
    <source>
        <dbReference type="ARBA" id="ARBA00022723"/>
    </source>
</evidence>
<dbReference type="Pfam" id="PF12801">
    <property type="entry name" value="Fer4_5"/>
    <property type="match status" value="2"/>
</dbReference>
<accession>A0A841RDD8</accession>
<evidence type="ECO:0000259" key="9">
    <source>
        <dbReference type="PROSITE" id="PS51379"/>
    </source>
</evidence>
<name>A0A841RDD8_9SPIO</name>
<dbReference type="PANTHER" id="PTHR30224:SF4">
    <property type="entry name" value="ELECTRON TRANSPORT PROTEIN YCCM-RELATED"/>
    <property type="match status" value="1"/>
</dbReference>
<keyword evidence="7" id="KW-1133">Transmembrane helix</keyword>
<dbReference type="AlphaFoldDB" id="A0A841RDD8"/>
<feature type="domain" description="4Fe-4S ferredoxin-type" evidence="9">
    <location>
        <begin position="210"/>
        <end position="239"/>
    </location>
</feature>
<dbReference type="InterPro" id="IPR017896">
    <property type="entry name" value="4Fe4S_Fe-S-bd"/>
</dbReference>
<keyword evidence="4" id="KW-0408">Iron</keyword>
<evidence type="ECO:0000313" key="10">
    <source>
        <dbReference type="EMBL" id="MBB6480869.1"/>
    </source>
</evidence>
<dbReference type="RefSeq" id="WP_184747125.1">
    <property type="nucleotide sequence ID" value="NZ_JACHGJ010000004.1"/>
</dbReference>
<gene>
    <name evidence="10" type="ORF">HNR50_002542</name>
</gene>
<organism evidence="10 11">
    <name type="scientific">Spirochaeta isovalerica</name>
    <dbReference type="NCBI Taxonomy" id="150"/>
    <lineage>
        <taxon>Bacteria</taxon>
        <taxon>Pseudomonadati</taxon>
        <taxon>Spirochaetota</taxon>
        <taxon>Spirochaetia</taxon>
        <taxon>Spirochaetales</taxon>
        <taxon>Spirochaetaceae</taxon>
        <taxon>Spirochaeta</taxon>
    </lineage>
</organism>
<feature type="chain" id="PRO_5032899199" evidence="8">
    <location>
        <begin position="30"/>
        <end position="279"/>
    </location>
</feature>
<keyword evidence="8" id="KW-0732">Signal</keyword>
<evidence type="ECO:0000256" key="4">
    <source>
        <dbReference type="ARBA" id="ARBA00023004"/>
    </source>
</evidence>
<keyword evidence="11" id="KW-1185">Reference proteome</keyword>
<dbReference type="PANTHER" id="PTHR30224">
    <property type="entry name" value="ELECTRON TRANSPORT PROTEIN"/>
    <property type="match status" value="1"/>
</dbReference>
<evidence type="ECO:0000256" key="2">
    <source>
        <dbReference type="ARBA" id="ARBA00022475"/>
    </source>
</evidence>
<dbReference type="InterPro" id="IPR017900">
    <property type="entry name" value="4Fe4S_Fe_S_CS"/>
</dbReference>
<evidence type="ECO:0000256" key="5">
    <source>
        <dbReference type="ARBA" id="ARBA00023014"/>
    </source>
</evidence>
<keyword evidence="3" id="KW-0479">Metal-binding</keyword>